<feature type="region of interest" description="LID" evidence="7">
    <location>
        <begin position="133"/>
        <end position="170"/>
    </location>
</feature>
<evidence type="ECO:0000313" key="10">
    <source>
        <dbReference type="RefSeq" id="XP_015191284.1"/>
    </source>
</evidence>
<comment type="catalytic activity">
    <reaction evidence="7">
        <text>a ribonucleoside 5'-triphosphate + AMP = a ribonucleoside 5'-diphosphate + ADP</text>
        <dbReference type="Rhea" id="RHEA:13749"/>
        <dbReference type="ChEBI" id="CHEBI:57930"/>
        <dbReference type="ChEBI" id="CHEBI:61557"/>
        <dbReference type="ChEBI" id="CHEBI:456215"/>
        <dbReference type="ChEBI" id="CHEBI:456216"/>
        <dbReference type="EC" id="2.7.4.10"/>
    </reaction>
</comment>
<dbReference type="PANTHER" id="PTHR23359">
    <property type="entry name" value="NUCLEOTIDE KINASE"/>
    <property type="match status" value="1"/>
</dbReference>
<dbReference type="EC" id="2.7.4.10" evidence="7"/>
<feature type="binding site" evidence="7">
    <location>
        <position position="44"/>
    </location>
    <ligand>
        <name>AMP</name>
        <dbReference type="ChEBI" id="CHEBI:456215"/>
    </ligand>
</feature>
<feature type="binding site" evidence="7">
    <location>
        <position position="49"/>
    </location>
    <ligand>
        <name>AMP</name>
        <dbReference type="ChEBI" id="CHEBI:456215"/>
    </ligand>
</feature>
<evidence type="ECO:0000313" key="9">
    <source>
        <dbReference type="Proteomes" id="UP000694924"/>
    </source>
</evidence>
<feature type="binding site" evidence="7">
    <location>
        <position position="207"/>
    </location>
    <ligand>
        <name>GTP</name>
        <dbReference type="ChEBI" id="CHEBI:37565"/>
    </ligand>
</feature>
<evidence type="ECO:0000256" key="1">
    <source>
        <dbReference type="ARBA" id="ARBA00004305"/>
    </source>
</evidence>
<dbReference type="Gene3D" id="3.40.50.300">
    <property type="entry name" value="P-loop containing nucleotide triphosphate hydrolases"/>
    <property type="match status" value="1"/>
</dbReference>
<evidence type="ECO:0000256" key="6">
    <source>
        <dbReference type="ARBA" id="ARBA00023134"/>
    </source>
</evidence>
<evidence type="ECO:0000256" key="7">
    <source>
        <dbReference type="HAMAP-Rule" id="MF_03169"/>
    </source>
</evidence>
<comment type="subunit">
    <text evidence="7">Monomer.</text>
</comment>
<dbReference type="Proteomes" id="UP000694924">
    <property type="component" value="Unplaced"/>
</dbReference>
<dbReference type="SUPFAM" id="SSF52540">
    <property type="entry name" value="P-loop containing nucleoside triphosphate hydrolases"/>
    <property type="match status" value="1"/>
</dbReference>
<reference evidence="10" key="1">
    <citation type="submission" date="2025-08" db="UniProtKB">
        <authorList>
            <consortium name="RefSeq"/>
        </authorList>
    </citation>
    <scope>IDENTIFICATION</scope>
    <source>
        <tissue evidence="10">Whole body</tissue>
    </source>
</reference>
<keyword evidence="3 7" id="KW-0547">Nucleotide-binding</keyword>
<dbReference type="Pfam" id="PF00406">
    <property type="entry name" value="ADK"/>
    <property type="match status" value="1"/>
</dbReference>
<evidence type="ECO:0000259" key="8">
    <source>
        <dbReference type="Pfam" id="PF05191"/>
    </source>
</evidence>
<comment type="domain">
    <text evidence="7">Consists of three domains, a large central CORE domain and two small peripheral domains, NMPbind and LID, which undergo movements during catalysis. The LID domain closes over the site of phosphoryl transfer upon GTP binding. Assembling and dissambling the active center during each catalytic cycle provides an effective means to prevent GTP hydrolysis.</text>
</comment>
<name>A0ABM1JFP6_POLDO</name>
<dbReference type="PRINTS" id="PR00094">
    <property type="entry name" value="ADENYLTKNASE"/>
</dbReference>
<evidence type="ECO:0000256" key="2">
    <source>
        <dbReference type="ARBA" id="ARBA00022679"/>
    </source>
</evidence>
<proteinExistence type="inferred from homology"/>
<dbReference type="PROSITE" id="PS00113">
    <property type="entry name" value="ADENYLATE_KINASE"/>
    <property type="match status" value="1"/>
</dbReference>
<feature type="binding site" evidence="7">
    <location>
        <begin position="143"/>
        <end position="144"/>
    </location>
    <ligand>
        <name>GTP</name>
        <dbReference type="ChEBI" id="CHEBI:37565"/>
    </ligand>
</feature>
<accession>A0ABM1JFP6</accession>
<feature type="binding site" evidence="7">
    <location>
        <position position="178"/>
    </location>
    <ligand>
        <name>AMP</name>
        <dbReference type="ChEBI" id="CHEBI:456215"/>
    </ligand>
</feature>
<protein>
    <recommendedName>
        <fullName evidence="7">GTP:AMP phosphotransferase, mitochondrial</fullName>
        <ecNumber evidence="7">2.7.4.10</ecNumber>
    </recommendedName>
    <alternativeName>
        <fullName evidence="7">Adenylate kinase 3</fullName>
        <shortName evidence="7">AK 3</shortName>
    </alternativeName>
</protein>
<keyword evidence="4 7" id="KW-0418">Kinase</keyword>
<gene>
    <name evidence="10" type="primary">LOC107074400</name>
    <name evidence="7" type="synonym">Adk3</name>
</gene>
<comment type="subcellular location">
    <subcellularLocation>
        <location evidence="1 7">Mitochondrion matrix</location>
    </subcellularLocation>
</comment>
<dbReference type="InterPro" id="IPR027417">
    <property type="entry name" value="P-loop_NTPase"/>
</dbReference>
<dbReference type="InterPro" id="IPR007862">
    <property type="entry name" value="Adenylate_kinase_lid-dom"/>
</dbReference>
<sequence>MVALSTCLSKAAAFRAVILGAPASGKGTVSSRIVEQFNVKHISSGDKLRFHVSTDTELGKEVKKYLDGGSFVPDETMISLIGKEIETVGDCNWLLDGFPRTLTQAEMLQRIQPVNLVLNLDVPTSVILDRVKNRWIHLPSGRVYNLGFNDPKVPGKDDVTGEKLIQRQDDKLEVVHKRLKEYSMKTEPVINFYRKLGILKDFRGNTTNEMWPSIKECVKQFL</sequence>
<dbReference type="HAMAP" id="MF_00235">
    <property type="entry name" value="Adenylate_kinase_Adk"/>
    <property type="match status" value="1"/>
</dbReference>
<feature type="binding site" evidence="7">
    <location>
        <position position="167"/>
    </location>
    <ligand>
        <name>AMP</name>
        <dbReference type="ChEBI" id="CHEBI:456215"/>
    </ligand>
</feature>
<dbReference type="InterPro" id="IPR006259">
    <property type="entry name" value="Adenyl_kin_sub"/>
</dbReference>
<keyword evidence="2 7" id="KW-0808">Transferase</keyword>
<dbReference type="InterPro" id="IPR000850">
    <property type="entry name" value="Adenylat/UMP-CMP_kin"/>
</dbReference>
<feature type="binding site" evidence="7">
    <location>
        <position position="104"/>
    </location>
    <ligand>
        <name>AMP</name>
        <dbReference type="ChEBI" id="CHEBI:456215"/>
    </ligand>
</feature>
<comment type="similarity">
    <text evidence="7">Belongs to the adenylate kinase family. AK3 subfamily.</text>
</comment>
<evidence type="ECO:0000256" key="3">
    <source>
        <dbReference type="ARBA" id="ARBA00022741"/>
    </source>
</evidence>
<dbReference type="RefSeq" id="XP_015191284.1">
    <property type="nucleotide sequence ID" value="XM_015335798.1"/>
</dbReference>
<dbReference type="InterPro" id="IPR028586">
    <property type="entry name" value="AK3/Ak4_mitochondrial"/>
</dbReference>
<feature type="domain" description="Adenylate kinase active site lid" evidence="8">
    <location>
        <begin position="134"/>
        <end position="169"/>
    </location>
</feature>
<evidence type="ECO:0000256" key="5">
    <source>
        <dbReference type="ARBA" id="ARBA00023128"/>
    </source>
</evidence>
<dbReference type="InterPro" id="IPR033690">
    <property type="entry name" value="Adenylat_kinase_CS"/>
</dbReference>
<dbReference type="GeneID" id="107074400"/>
<feature type="region of interest" description="NMPbind" evidence="7">
    <location>
        <begin position="43"/>
        <end position="72"/>
    </location>
</feature>
<feature type="binding site" evidence="7">
    <location>
        <begin position="97"/>
        <end position="100"/>
    </location>
    <ligand>
        <name>AMP</name>
        <dbReference type="ChEBI" id="CHEBI:456215"/>
    </ligand>
</feature>
<keyword evidence="6 7" id="KW-0342">GTP-binding</keyword>
<dbReference type="CDD" id="cd01428">
    <property type="entry name" value="ADK"/>
    <property type="match status" value="1"/>
</dbReference>
<comment type="function">
    <text evidence="7">Involved in maintaining the homeostasis of cellular nucleotides by catalyzing the interconversion of nucleoside phosphates. Has GTP:AMP phosphotransferase and ITP:AMP phosphotransferase activities.</text>
</comment>
<evidence type="ECO:0000256" key="4">
    <source>
        <dbReference type="ARBA" id="ARBA00022777"/>
    </source>
</evidence>
<organism evidence="9 10">
    <name type="scientific">Polistes dominula</name>
    <name type="common">European paper wasp</name>
    <name type="synonym">Vespa dominula</name>
    <dbReference type="NCBI Taxonomy" id="743375"/>
    <lineage>
        <taxon>Eukaryota</taxon>
        <taxon>Metazoa</taxon>
        <taxon>Ecdysozoa</taxon>
        <taxon>Arthropoda</taxon>
        <taxon>Hexapoda</taxon>
        <taxon>Insecta</taxon>
        <taxon>Pterygota</taxon>
        <taxon>Neoptera</taxon>
        <taxon>Endopterygota</taxon>
        <taxon>Hymenoptera</taxon>
        <taxon>Apocrita</taxon>
        <taxon>Aculeata</taxon>
        <taxon>Vespoidea</taxon>
        <taxon>Vespidae</taxon>
        <taxon>Polistinae</taxon>
        <taxon>Polistini</taxon>
        <taxon>Polistes</taxon>
    </lineage>
</organism>
<dbReference type="NCBIfam" id="TIGR01351">
    <property type="entry name" value="adk"/>
    <property type="match status" value="1"/>
</dbReference>
<keyword evidence="9" id="KW-1185">Reference proteome</keyword>
<dbReference type="Pfam" id="PF05191">
    <property type="entry name" value="ADK_lid"/>
    <property type="match status" value="1"/>
</dbReference>
<keyword evidence="5 7" id="KW-0496">Mitochondrion</keyword>
<feature type="binding site" evidence="7">
    <location>
        <position position="134"/>
    </location>
    <ligand>
        <name>GTP</name>
        <dbReference type="ChEBI" id="CHEBI:37565"/>
    </ligand>
</feature>
<comment type="caution">
    <text evidence="7">Lacks conserved residue(s) required for the propagation of feature annotation.</text>
</comment>
<dbReference type="HAMAP" id="MF_03169">
    <property type="entry name" value="Adenylate_kinase_AK3"/>
    <property type="match status" value="1"/>
</dbReference>